<accession>A0ABY4EPD4</accession>
<evidence type="ECO:0000313" key="2">
    <source>
        <dbReference type="EMBL" id="UOQ46326.1"/>
    </source>
</evidence>
<reference evidence="2 3" key="1">
    <citation type="submission" date="2022-04" db="EMBL/GenBank/DDBJ databases">
        <title>Halobacillus sp. isolated from saltern.</title>
        <authorList>
            <person name="Won M."/>
            <person name="Lee C.-M."/>
            <person name="Woen H.-Y."/>
            <person name="Kwon S.-W."/>
        </authorList>
    </citation>
    <scope>NUCLEOTIDE SEQUENCE [LARGE SCALE GENOMIC DNA]</scope>
    <source>
        <strain evidence="2 3">SSBR10-3</strain>
    </source>
</reference>
<evidence type="ECO:0000313" key="3">
    <source>
        <dbReference type="Proteomes" id="UP000831787"/>
    </source>
</evidence>
<keyword evidence="3" id="KW-1185">Reference proteome</keyword>
<name>A0ABY4EPD4_9BACI</name>
<feature type="transmembrane region" description="Helical" evidence="1">
    <location>
        <begin position="20"/>
        <end position="42"/>
    </location>
</feature>
<evidence type="ECO:0000256" key="1">
    <source>
        <dbReference type="SAM" id="Phobius"/>
    </source>
</evidence>
<sequence length="43" mass="4931">MNEFKKDIQSKTNDIIDSGLGFGLSFLFFFVIFFIGVIFSIFS</sequence>
<dbReference type="Pfam" id="PF14141">
    <property type="entry name" value="YqzM"/>
    <property type="match status" value="1"/>
</dbReference>
<protein>
    <submittedName>
        <fullName evidence="2">YqzM family protein</fullName>
    </submittedName>
</protein>
<keyword evidence="1" id="KW-0812">Transmembrane</keyword>
<keyword evidence="1" id="KW-1133">Transmembrane helix</keyword>
<dbReference type="Proteomes" id="UP000831787">
    <property type="component" value="Chromosome"/>
</dbReference>
<gene>
    <name evidence="2" type="ORF">MUN89_10655</name>
</gene>
<organism evidence="2 3">
    <name type="scientific">Halobacillus salinarum</name>
    <dbReference type="NCBI Taxonomy" id="2932257"/>
    <lineage>
        <taxon>Bacteria</taxon>
        <taxon>Bacillati</taxon>
        <taxon>Bacillota</taxon>
        <taxon>Bacilli</taxon>
        <taxon>Bacillales</taxon>
        <taxon>Bacillaceae</taxon>
        <taxon>Halobacillus</taxon>
    </lineage>
</organism>
<dbReference type="InterPro" id="IPR025416">
    <property type="entry name" value="YqzM"/>
</dbReference>
<keyword evidence="1" id="KW-0472">Membrane</keyword>
<dbReference type="EMBL" id="CP095073">
    <property type="protein sequence ID" value="UOQ46326.1"/>
    <property type="molecule type" value="Genomic_DNA"/>
</dbReference>
<dbReference type="RefSeq" id="WP_244713441.1">
    <property type="nucleotide sequence ID" value="NZ_CP095073.1"/>
</dbReference>
<proteinExistence type="predicted"/>